<dbReference type="Proteomes" id="UP000276587">
    <property type="component" value="Unassembled WGS sequence"/>
</dbReference>
<protein>
    <submittedName>
        <fullName evidence="2">Uncharacterized protein</fullName>
    </submittedName>
</protein>
<evidence type="ECO:0000313" key="2">
    <source>
        <dbReference type="EMBL" id="RMP13558.1"/>
    </source>
</evidence>
<comment type="caution">
    <text evidence="2">The sequence shown here is derived from an EMBL/GenBank/DDBJ whole genome shotgun (WGS) entry which is preliminary data.</text>
</comment>
<feature type="signal peptide" evidence="1">
    <location>
        <begin position="1"/>
        <end position="32"/>
    </location>
</feature>
<reference evidence="2 3" key="1">
    <citation type="submission" date="2018-08" db="EMBL/GenBank/DDBJ databases">
        <title>Recombination of ecologically and evolutionarily significant loci maintains genetic cohesion in the Pseudomonas syringae species complex.</title>
        <authorList>
            <person name="Dillon M."/>
            <person name="Thakur S."/>
            <person name="Almeida R.N.D."/>
            <person name="Weir B.S."/>
            <person name="Guttman D.S."/>
        </authorList>
    </citation>
    <scope>NUCLEOTIDE SEQUENCE [LARGE SCALE GENOMIC DNA]</scope>
    <source>
        <strain evidence="2 3">ICMP 3555</strain>
    </source>
</reference>
<keyword evidence="1" id="KW-0732">Signal</keyword>
<evidence type="ECO:0000313" key="3">
    <source>
        <dbReference type="Proteomes" id="UP000276587"/>
    </source>
</evidence>
<proteinExistence type="predicted"/>
<evidence type="ECO:0000256" key="1">
    <source>
        <dbReference type="SAM" id="SignalP"/>
    </source>
</evidence>
<gene>
    <name evidence="2" type="ORF">ALQ29_04745</name>
</gene>
<sequence>MVKTAYHLDREKDYVRTFLLAALAIAPTLAQADTIAWPDLPETCFVSGRSATSTDVDAGCAAFLINVKGKAAGTPIKLDIPQYALHIDETTGKETPVILIQAEENGEVKAVGYRELGTDQLGAALLREVRLLGTQKPI</sequence>
<dbReference type="AlphaFoldDB" id="A0A3M4B306"/>
<name>A0A3M4B306_PSEMA</name>
<keyword evidence="3" id="KW-1185">Reference proteome</keyword>
<organism evidence="2 3">
    <name type="scientific">Pseudomonas marginalis pv. marginalis</name>
    <dbReference type="NCBI Taxonomy" id="97473"/>
    <lineage>
        <taxon>Bacteria</taxon>
        <taxon>Pseudomonadati</taxon>
        <taxon>Pseudomonadota</taxon>
        <taxon>Gammaproteobacteria</taxon>
        <taxon>Pseudomonadales</taxon>
        <taxon>Pseudomonadaceae</taxon>
        <taxon>Pseudomonas</taxon>
    </lineage>
</organism>
<accession>A0A3M4B306</accession>
<dbReference type="EMBL" id="RBQF01000057">
    <property type="protein sequence ID" value="RMP13558.1"/>
    <property type="molecule type" value="Genomic_DNA"/>
</dbReference>
<feature type="chain" id="PRO_5018317572" evidence="1">
    <location>
        <begin position="33"/>
        <end position="138"/>
    </location>
</feature>